<reference evidence="5" key="1">
    <citation type="journal article" date="2020" name="mSystems">
        <title>Genome- and Community-Level Interaction Insights into Carbon Utilization and Element Cycling Functions of Hydrothermarchaeota in Hydrothermal Sediment.</title>
        <authorList>
            <person name="Zhou Z."/>
            <person name="Liu Y."/>
            <person name="Xu W."/>
            <person name="Pan J."/>
            <person name="Luo Z.H."/>
            <person name="Li M."/>
        </authorList>
    </citation>
    <scope>NUCLEOTIDE SEQUENCE [LARGE SCALE GENOMIC DNA]</scope>
    <source>
        <strain evidence="5">SpSt-479</strain>
    </source>
</reference>
<dbReference type="PANTHER" id="PTHR44858">
    <property type="entry name" value="TETRATRICOPEPTIDE REPEAT PROTEIN 6"/>
    <property type="match status" value="1"/>
</dbReference>
<feature type="signal peptide" evidence="4">
    <location>
        <begin position="1"/>
        <end position="21"/>
    </location>
</feature>
<dbReference type="Gene3D" id="1.25.40.10">
    <property type="entry name" value="Tetratricopeptide repeat domain"/>
    <property type="match status" value="4"/>
</dbReference>
<evidence type="ECO:0000256" key="3">
    <source>
        <dbReference type="PROSITE-ProRule" id="PRU00339"/>
    </source>
</evidence>
<keyword evidence="1" id="KW-0677">Repeat</keyword>
<feature type="repeat" description="TPR" evidence="3">
    <location>
        <begin position="156"/>
        <end position="189"/>
    </location>
</feature>
<dbReference type="SUPFAM" id="SSF48452">
    <property type="entry name" value="TPR-like"/>
    <property type="match status" value="2"/>
</dbReference>
<feature type="repeat" description="TPR" evidence="3">
    <location>
        <begin position="88"/>
        <end position="121"/>
    </location>
</feature>
<accession>A0A7V2ZMT9</accession>
<feature type="repeat" description="TPR" evidence="3">
    <location>
        <begin position="122"/>
        <end position="155"/>
    </location>
</feature>
<evidence type="ECO:0000313" key="5">
    <source>
        <dbReference type="EMBL" id="HFI92812.1"/>
    </source>
</evidence>
<dbReference type="Pfam" id="PF13181">
    <property type="entry name" value="TPR_8"/>
    <property type="match status" value="2"/>
</dbReference>
<dbReference type="Pfam" id="PF13432">
    <property type="entry name" value="TPR_16"/>
    <property type="match status" value="1"/>
</dbReference>
<dbReference type="PANTHER" id="PTHR44858:SF1">
    <property type="entry name" value="UDP-N-ACETYLGLUCOSAMINE--PEPTIDE N-ACETYLGLUCOSAMINYLTRANSFERASE SPINDLY-RELATED"/>
    <property type="match status" value="1"/>
</dbReference>
<evidence type="ECO:0000256" key="1">
    <source>
        <dbReference type="ARBA" id="ARBA00022737"/>
    </source>
</evidence>
<dbReference type="InterPro" id="IPR050498">
    <property type="entry name" value="Ycf3"/>
</dbReference>
<comment type="caution">
    <text evidence="5">The sequence shown here is derived from an EMBL/GenBank/DDBJ whole genome shotgun (WGS) entry which is preliminary data.</text>
</comment>
<proteinExistence type="predicted"/>
<keyword evidence="4" id="KW-0732">Signal</keyword>
<name>A0A7V2ZMT9_9BACT</name>
<organism evidence="5">
    <name type="scientific">Ignavibacterium album</name>
    <dbReference type="NCBI Taxonomy" id="591197"/>
    <lineage>
        <taxon>Bacteria</taxon>
        <taxon>Pseudomonadati</taxon>
        <taxon>Ignavibacteriota</taxon>
        <taxon>Ignavibacteria</taxon>
        <taxon>Ignavibacteriales</taxon>
        <taxon>Ignavibacteriaceae</taxon>
        <taxon>Ignavibacterium</taxon>
    </lineage>
</organism>
<gene>
    <name evidence="5" type="ORF">ENS31_14935</name>
</gene>
<evidence type="ECO:0000256" key="2">
    <source>
        <dbReference type="ARBA" id="ARBA00022803"/>
    </source>
</evidence>
<evidence type="ECO:0000256" key="4">
    <source>
        <dbReference type="SAM" id="SignalP"/>
    </source>
</evidence>
<dbReference type="AlphaFoldDB" id="A0A7V2ZMT9"/>
<dbReference type="PROSITE" id="PS50005">
    <property type="entry name" value="TPR"/>
    <property type="match status" value="3"/>
</dbReference>
<protein>
    <submittedName>
        <fullName evidence="5">Tetratricopeptide repeat protein</fullName>
    </submittedName>
</protein>
<dbReference type="SMART" id="SM00028">
    <property type="entry name" value="TPR"/>
    <property type="match status" value="8"/>
</dbReference>
<dbReference type="PROSITE" id="PS50293">
    <property type="entry name" value="TPR_REGION"/>
    <property type="match status" value="1"/>
</dbReference>
<feature type="chain" id="PRO_5030593689" evidence="4">
    <location>
        <begin position="22"/>
        <end position="310"/>
    </location>
</feature>
<dbReference type="InterPro" id="IPR011990">
    <property type="entry name" value="TPR-like_helical_dom_sf"/>
</dbReference>
<dbReference type="Pfam" id="PF00515">
    <property type="entry name" value="TPR_1"/>
    <property type="match status" value="1"/>
</dbReference>
<dbReference type="InterPro" id="IPR019734">
    <property type="entry name" value="TPR_rpt"/>
</dbReference>
<keyword evidence="2 3" id="KW-0802">TPR repeat</keyword>
<sequence>MSKLSVTILLLLNLIGCSIFNQEYYDSANKEYSDGNYQTALYYLDEIIKENDNVYEVYVLRSKVNLKLGNKEQAEKDIQKALDIYDDYEAHFIYGKILFDNSDFNNALYHFTQSIELNPRFTEGYLNRAYTYYKINEFEKAIKDYEKAYELDPNSSVPFVNIGFIYGLLGQNELAIQYYSNAIILNPKDFNAYYNRAGELLTKRKYQEALNDLLVAADIDNKNIDLLFLIADTRIKLKDYQNAFNEYTKILLIDSANSTAYYQRGLVNIELKRDKAACDDFSKAGELGYFDAYEQIKKHCVKKSNVKKRK</sequence>
<dbReference type="EMBL" id="DSUJ01000011">
    <property type="protein sequence ID" value="HFI92812.1"/>
    <property type="molecule type" value="Genomic_DNA"/>
</dbReference>